<dbReference type="STRING" id="407234.SAMN05421795_10131"/>
<evidence type="ECO:0000313" key="1">
    <source>
        <dbReference type="EMBL" id="SIS49274.1"/>
    </source>
</evidence>
<dbReference type="OrthoDB" id="7875233at2"/>
<organism evidence="1 2">
    <name type="scientific">Phaeovulum vinaykumarii</name>
    <dbReference type="NCBI Taxonomy" id="407234"/>
    <lineage>
        <taxon>Bacteria</taxon>
        <taxon>Pseudomonadati</taxon>
        <taxon>Pseudomonadota</taxon>
        <taxon>Alphaproteobacteria</taxon>
        <taxon>Rhodobacterales</taxon>
        <taxon>Paracoccaceae</taxon>
        <taxon>Phaeovulum</taxon>
    </lineage>
</organism>
<sequence length="69" mass="7674">MIPDGSDPRWKRVLTTESDLSSAALATRILVTRLRRDVKAAPATLAAKITELRDFVMKNPFAVADMARF</sequence>
<protein>
    <submittedName>
        <fullName evidence="1">Uncharacterized protein</fullName>
    </submittedName>
</protein>
<accession>A0A1N7JJ43</accession>
<keyword evidence="2" id="KW-1185">Reference proteome</keyword>
<evidence type="ECO:0000313" key="2">
    <source>
        <dbReference type="Proteomes" id="UP000186098"/>
    </source>
</evidence>
<dbReference type="RefSeq" id="WP_076362927.1">
    <property type="nucleotide sequence ID" value="NZ_FTOM01000001.1"/>
</dbReference>
<dbReference type="Proteomes" id="UP000186098">
    <property type="component" value="Unassembled WGS sequence"/>
</dbReference>
<reference evidence="2" key="1">
    <citation type="submission" date="2017-01" db="EMBL/GenBank/DDBJ databases">
        <authorList>
            <person name="Varghese N."/>
            <person name="Submissions S."/>
        </authorList>
    </citation>
    <scope>NUCLEOTIDE SEQUENCE [LARGE SCALE GENOMIC DNA]</scope>
    <source>
        <strain evidence="2">DSM 18714</strain>
    </source>
</reference>
<gene>
    <name evidence="1" type="ORF">SAMN05421795_10131</name>
</gene>
<dbReference type="AlphaFoldDB" id="A0A1N7JJ43"/>
<dbReference type="EMBL" id="FTOM01000001">
    <property type="protein sequence ID" value="SIS49274.1"/>
    <property type="molecule type" value="Genomic_DNA"/>
</dbReference>
<name>A0A1N7JJ43_9RHOB</name>
<proteinExistence type="predicted"/>